<accession>A0A563F2V7</accession>
<dbReference type="Pfam" id="PF00196">
    <property type="entry name" value="GerE"/>
    <property type="match status" value="1"/>
</dbReference>
<dbReference type="OrthoDB" id="4145692at2"/>
<protein>
    <submittedName>
        <fullName evidence="6">Response regulator transcription factor</fullName>
    </submittedName>
</protein>
<dbReference type="Pfam" id="PF00072">
    <property type="entry name" value="Response_reg"/>
    <property type="match status" value="1"/>
</dbReference>
<dbReference type="SUPFAM" id="SSF52172">
    <property type="entry name" value="CheY-like"/>
    <property type="match status" value="1"/>
</dbReference>
<dbReference type="SUPFAM" id="SSF46894">
    <property type="entry name" value="C-terminal effector domain of the bipartite response regulators"/>
    <property type="match status" value="1"/>
</dbReference>
<dbReference type="GO" id="GO:0000160">
    <property type="term" value="P:phosphorelay signal transduction system"/>
    <property type="evidence" value="ECO:0007669"/>
    <property type="project" value="InterPro"/>
</dbReference>
<sequence>MARVLLVDDEDLVRRGVRTALDDTPDLLVVAEARTQHEAIRKADEHRPDVVLTADIAGLDVFDAPVIVLAATDRDDQLHRAIRSGARGFVLKRVSHDELVSAVRAVARGHAFICSEMTAHLVDRFEIVPPVDPVSLCRLSRRELEVLAFLARGSSNDEIARELFLTCATVKSHVSHILTKLHQPNRMHAALYAQRMGLVSRTG</sequence>
<gene>
    <name evidence="6" type="ORF">FKR81_01660</name>
</gene>
<proteinExistence type="predicted"/>
<dbReference type="InterPro" id="IPR001789">
    <property type="entry name" value="Sig_transdc_resp-reg_receiver"/>
</dbReference>
<dbReference type="CDD" id="cd17535">
    <property type="entry name" value="REC_NarL-like"/>
    <property type="match status" value="1"/>
</dbReference>
<organism evidence="6 7">
    <name type="scientific">Lentzea tibetensis</name>
    <dbReference type="NCBI Taxonomy" id="2591470"/>
    <lineage>
        <taxon>Bacteria</taxon>
        <taxon>Bacillati</taxon>
        <taxon>Actinomycetota</taxon>
        <taxon>Actinomycetes</taxon>
        <taxon>Pseudonocardiales</taxon>
        <taxon>Pseudonocardiaceae</taxon>
        <taxon>Lentzea</taxon>
    </lineage>
</organism>
<dbReference type="PROSITE" id="PS50110">
    <property type="entry name" value="RESPONSE_REGULATORY"/>
    <property type="match status" value="1"/>
</dbReference>
<evidence type="ECO:0000313" key="6">
    <source>
        <dbReference type="EMBL" id="TWP54290.1"/>
    </source>
</evidence>
<keyword evidence="1" id="KW-0597">Phosphoprotein</keyword>
<evidence type="ECO:0000256" key="2">
    <source>
        <dbReference type="ARBA" id="ARBA00023125"/>
    </source>
</evidence>
<keyword evidence="2" id="KW-0238">DNA-binding</keyword>
<dbReference type="PROSITE" id="PS50043">
    <property type="entry name" value="HTH_LUXR_2"/>
    <property type="match status" value="1"/>
</dbReference>
<dbReference type="PANTHER" id="PTHR43214">
    <property type="entry name" value="TWO-COMPONENT RESPONSE REGULATOR"/>
    <property type="match status" value="1"/>
</dbReference>
<reference evidence="6 7" key="1">
    <citation type="submission" date="2019-07" db="EMBL/GenBank/DDBJ databases">
        <title>Lentzea xizangensis sp. nov., isolated from Qinghai-Tibetan Plateau Soils.</title>
        <authorList>
            <person name="Huang J."/>
        </authorList>
    </citation>
    <scope>NUCLEOTIDE SEQUENCE [LARGE SCALE GENOMIC DNA]</scope>
    <source>
        <strain evidence="6 7">FXJ1.1311</strain>
    </source>
</reference>
<comment type="caution">
    <text evidence="6">The sequence shown here is derived from an EMBL/GenBank/DDBJ whole genome shotgun (WGS) entry which is preliminary data.</text>
</comment>
<dbReference type="PROSITE" id="PS00622">
    <property type="entry name" value="HTH_LUXR_1"/>
    <property type="match status" value="1"/>
</dbReference>
<dbReference type="GO" id="GO:0003677">
    <property type="term" value="F:DNA binding"/>
    <property type="evidence" value="ECO:0007669"/>
    <property type="project" value="UniProtKB-KW"/>
</dbReference>
<evidence type="ECO:0000256" key="1">
    <source>
        <dbReference type="ARBA" id="ARBA00022553"/>
    </source>
</evidence>
<dbReference type="RefSeq" id="WP_146349073.1">
    <property type="nucleotide sequence ID" value="NZ_VOBR01000001.1"/>
</dbReference>
<dbReference type="CDD" id="cd06170">
    <property type="entry name" value="LuxR_C_like"/>
    <property type="match status" value="1"/>
</dbReference>
<feature type="domain" description="HTH luxR-type" evidence="4">
    <location>
        <begin position="132"/>
        <end position="197"/>
    </location>
</feature>
<dbReference type="EMBL" id="VOBR01000001">
    <property type="protein sequence ID" value="TWP54290.1"/>
    <property type="molecule type" value="Genomic_DNA"/>
</dbReference>
<name>A0A563F2V7_9PSEU</name>
<dbReference type="InterPro" id="IPR011006">
    <property type="entry name" value="CheY-like_superfamily"/>
</dbReference>
<dbReference type="Proteomes" id="UP000316639">
    <property type="component" value="Unassembled WGS sequence"/>
</dbReference>
<dbReference type="PRINTS" id="PR00038">
    <property type="entry name" value="HTHLUXR"/>
</dbReference>
<evidence type="ECO:0000256" key="3">
    <source>
        <dbReference type="PROSITE-ProRule" id="PRU00169"/>
    </source>
</evidence>
<dbReference type="InterPro" id="IPR039420">
    <property type="entry name" value="WalR-like"/>
</dbReference>
<evidence type="ECO:0000259" key="4">
    <source>
        <dbReference type="PROSITE" id="PS50043"/>
    </source>
</evidence>
<dbReference type="InterPro" id="IPR016032">
    <property type="entry name" value="Sig_transdc_resp-reg_C-effctor"/>
</dbReference>
<dbReference type="Gene3D" id="3.40.50.2300">
    <property type="match status" value="1"/>
</dbReference>
<dbReference type="SMART" id="SM00448">
    <property type="entry name" value="REC"/>
    <property type="match status" value="1"/>
</dbReference>
<evidence type="ECO:0000259" key="5">
    <source>
        <dbReference type="PROSITE" id="PS50110"/>
    </source>
</evidence>
<feature type="domain" description="Response regulatory" evidence="5">
    <location>
        <begin position="3"/>
        <end position="107"/>
    </location>
</feature>
<dbReference type="SMART" id="SM00421">
    <property type="entry name" value="HTH_LUXR"/>
    <property type="match status" value="1"/>
</dbReference>
<dbReference type="InterPro" id="IPR000792">
    <property type="entry name" value="Tscrpt_reg_LuxR_C"/>
</dbReference>
<dbReference type="PANTHER" id="PTHR43214:SF43">
    <property type="entry name" value="TWO-COMPONENT RESPONSE REGULATOR"/>
    <property type="match status" value="1"/>
</dbReference>
<keyword evidence="7" id="KW-1185">Reference proteome</keyword>
<dbReference type="GO" id="GO:0006355">
    <property type="term" value="P:regulation of DNA-templated transcription"/>
    <property type="evidence" value="ECO:0007669"/>
    <property type="project" value="InterPro"/>
</dbReference>
<evidence type="ECO:0000313" key="7">
    <source>
        <dbReference type="Proteomes" id="UP000316639"/>
    </source>
</evidence>
<dbReference type="AlphaFoldDB" id="A0A563F2V7"/>
<comment type="caution">
    <text evidence="3">Lacks conserved residue(s) required for the propagation of feature annotation.</text>
</comment>
<dbReference type="InterPro" id="IPR058245">
    <property type="entry name" value="NreC/VraR/RcsB-like_REC"/>
</dbReference>